<keyword evidence="9" id="KW-1185">Reference proteome</keyword>
<reference evidence="8 9" key="1">
    <citation type="submission" date="2021-08" db="EMBL/GenBank/DDBJ databases">
        <title>Draft Genome Sequence of Phanerochaete sordida strain YK-624.</title>
        <authorList>
            <person name="Mori T."/>
            <person name="Dohra H."/>
            <person name="Suzuki T."/>
            <person name="Kawagishi H."/>
            <person name="Hirai H."/>
        </authorList>
    </citation>
    <scope>NUCLEOTIDE SEQUENCE [LARGE SCALE GENOMIC DNA]</scope>
    <source>
        <strain evidence="8 9">YK-624</strain>
    </source>
</reference>
<gene>
    <name evidence="8" type="ORF">PsYK624_009040</name>
</gene>
<feature type="transmembrane region" description="Helical" evidence="7">
    <location>
        <begin position="415"/>
        <end position="435"/>
    </location>
</feature>
<dbReference type="GO" id="GO:0016020">
    <property type="term" value="C:membrane"/>
    <property type="evidence" value="ECO:0007669"/>
    <property type="project" value="UniProtKB-SubCell"/>
</dbReference>
<feature type="transmembrane region" description="Helical" evidence="7">
    <location>
        <begin position="121"/>
        <end position="140"/>
    </location>
</feature>
<keyword evidence="2" id="KW-0813">Transport</keyword>
<dbReference type="GO" id="GO:0022857">
    <property type="term" value="F:transmembrane transporter activity"/>
    <property type="evidence" value="ECO:0007669"/>
    <property type="project" value="InterPro"/>
</dbReference>
<evidence type="ECO:0000313" key="8">
    <source>
        <dbReference type="EMBL" id="GJE84828.1"/>
    </source>
</evidence>
<proteinExistence type="predicted"/>
<feature type="transmembrane region" description="Helical" evidence="7">
    <location>
        <begin position="79"/>
        <end position="109"/>
    </location>
</feature>
<feature type="transmembrane region" description="Helical" evidence="7">
    <location>
        <begin position="337"/>
        <end position="363"/>
    </location>
</feature>
<dbReference type="Pfam" id="PF13520">
    <property type="entry name" value="AA_permease_2"/>
    <property type="match status" value="1"/>
</dbReference>
<accession>A0A9P3FXA5</accession>
<comment type="caution">
    <text evidence="8">The sequence shown here is derived from an EMBL/GenBank/DDBJ whole genome shotgun (WGS) entry which is preliminary data.</text>
</comment>
<feature type="transmembrane region" description="Helical" evidence="7">
    <location>
        <begin position="173"/>
        <end position="193"/>
    </location>
</feature>
<dbReference type="EMBL" id="BPQB01000001">
    <property type="protein sequence ID" value="GJE84828.1"/>
    <property type="molecule type" value="Genomic_DNA"/>
</dbReference>
<dbReference type="AlphaFoldDB" id="A0A9P3FXA5"/>
<sequence>MAPAAPDKPKTADSERASTVDADELQLERLGYKQQLHRTWSIVESFSASFVALNFIGGVRAGIFLGLQAGGPAAVWSSYIISMIFMWITAAVLAEICSALPLSGSIYIWAAESAGPKYSRFFGFIVAWWSTTAWMTFAAGNCQTTANYIVSQLAIWEIDFPGGVGNDNIKWRALIWAVSEGVLLCSIAINYLPPKWYSAVFRISVLLYMVDFLLCLIWLPIGVSRTYGFRSASEVFTATYNGTGAPAGWNWLLSFLFTAGTMIGFDASGHIAEETKNASVVAGRGILTSAIATGVLGFATTILFLFCTPDLDTLFSLDAPQPFVQLYALALGRPGSIVMTVIAVLGLILSTSVAIVAASRLIYAVARDGVLPMSGWIGRVDSARQPRNAVTVMFLFGAAILCTILPSQVAFTSLISAGGIPTTAAYGLIALLRLIFTPNDFKSSHYFLGRWRKPFYISAVLFNGLIFATQISPFYFPVTAETFNFACAIFGSVTVFGILSWYFVPEQKWLRRELVEQQLNTANEESASVGTSTIPELSTTHAVRRRSEDHKD</sequence>
<feature type="transmembrane region" description="Helical" evidence="7">
    <location>
        <begin position="46"/>
        <end position="67"/>
    </location>
</feature>
<name>A0A9P3FXA5_9APHY</name>
<evidence type="ECO:0000256" key="7">
    <source>
        <dbReference type="SAM" id="Phobius"/>
    </source>
</evidence>
<feature type="transmembrane region" description="Helical" evidence="7">
    <location>
        <begin position="389"/>
        <end position="409"/>
    </location>
</feature>
<evidence type="ECO:0000313" key="9">
    <source>
        <dbReference type="Proteomes" id="UP000703269"/>
    </source>
</evidence>
<feature type="compositionally biased region" description="Polar residues" evidence="6">
    <location>
        <begin position="526"/>
        <end position="541"/>
    </location>
</feature>
<feature type="transmembrane region" description="Helical" evidence="7">
    <location>
        <begin position="482"/>
        <end position="504"/>
    </location>
</feature>
<dbReference type="PANTHER" id="PTHR45649">
    <property type="entry name" value="AMINO-ACID PERMEASE BAT1"/>
    <property type="match status" value="1"/>
</dbReference>
<dbReference type="PIRSF" id="PIRSF006060">
    <property type="entry name" value="AA_transporter"/>
    <property type="match status" value="1"/>
</dbReference>
<keyword evidence="4 7" id="KW-1133">Transmembrane helix</keyword>
<evidence type="ECO:0000256" key="1">
    <source>
        <dbReference type="ARBA" id="ARBA00004141"/>
    </source>
</evidence>
<evidence type="ECO:0000256" key="6">
    <source>
        <dbReference type="SAM" id="MobiDB-lite"/>
    </source>
</evidence>
<feature type="transmembrane region" description="Helical" evidence="7">
    <location>
        <begin position="247"/>
        <end position="265"/>
    </location>
</feature>
<feature type="transmembrane region" description="Helical" evidence="7">
    <location>
        <begin position="455"/>
        <end position="476"/>
    </location>
</feature>
<dbReference type="Gene3D" id="1.20.1740.10">
    <property type="entry name" value="Amino acid/polyamine transporter I"/>
    <property type="match status" value="1"/>
</dbReference>
<feature type="region of interest" description="Disordered" evidence="6">
    <location>
        <begin position="526"/>
        <end position="552"/>
    </location>
</feature>
<dbReference type="PANTHER" id="PTHR45649:SF13">
    <property type="entry name" value="THIAMINE TRANSPORTER THI9"/>
    <property type="match status" value="1"/>
</dbReference>
<comment type="subcellular location">
    <subcellularLocation>
        <location evidence="1">Membrane</location>
        <topology evidence="1">Multi-pass membrane protein</topology>
    </subcellularLocation>
</comment>
<keyword evidence="3 7" id="KW-0812">Transmembrane</keyword>
<feature type="transmembrane region" description="Helical" evidence="7">
    <location>
        <begin position="286"/>
        <end position="306"/>
    </location>
</feature>
<dbReference type="InterPro" id="IPR002293">
    <property type="entry name" value="AA/rel_permease1"/>
</dbReference>
<dbReference type="Proteomes" id="UP000703269">
    <property type="component" value="Unassembled WGS sequence"/>
</dbReference>
<feature type="transmembrane region" description="Helical" evidence="7">
    <location>
        <begin position="205"/>
        <end position="227"/>
    </location>
</feature>
<evidence type="ECO:0000256" key="4">
    <source>
        <dbReference type="ARBA" id="ARBA00022989"/>
    </source>
</evidence>
<keyword evidence="5 7" id="KW-0472">Membrane</keyword>
<protein>
    <submittedName>
        <fullName evidence="8">Amino acid permease</fullName>
    </submittedName>
</protein>
<organism evidence="8 9">
    <name type="scientific">Phanerochaete sordida</name>
    <dbReference type="NCBI Taxonomy" id="48140"/>
    <lineage>
        <taxon>Eukaryota</taxon>
        <taxon>Fungi</taxon>
        <taxon>Dikarya</taxon>
        <taxon>Basidiomycota</taxon>
        <taxon>Agaricomycotina</taxon>
        <taxon>Agaricomycetes</taxon>
        <taxon>Polyporales</taxon>
        <taxon>Phanerochaetaceae</taxon>
        <taxon>Phanerochaete</taxon>
    </lineage>
</organism>
<evidence type="ECO:0000256" key="3">
    <source>
        <dbReference type="ARBA" id="ARBA00022692"/>
    </source>
</evidence>
<evidence type="ECO:0000256" key="5">
    <source>
        <dbReference type="ARBA" id="ARBA00023136"/>
    </source>
</evidence>
<evidence type="ECO:0000256" key="2">
    <source>
        <dbReference type="ARBA" id="ARBA00022448"/>
    </source>
</evidence>
<dbReference type="OrthoDB" id="10054429at2759"/>